<evidence type="ECO:0000256" key="3">
    <source>
        <dbReference type="SAM" id="Phobius"/>
    </source>
</evidence>
<name>A0ABP4ZPH2_9MICO</name>
<protein>
    <submittedName>
        <fullName evidence="5">Glycosyltransferase family 2 protein</fullName>
    </submittedName>
</protein>
<dbReference type="Gene3D" id="3.90.550.10">
    <property type="entry name" value="Spore Coat Polysaccharide Biosynthesis Protein SpsA, Chain A"/>
    <property type="match status" value="1"/>
</dbReference>
<organism evidence="5 6">
    <name type="scientific">Myceligenerans crystallogenes</name>
    <dbReference type="NCBI Taxonomy" id="316335"/>
    <lineage>
        <taxon>Bacteria</taxon>
        <taxon>Bacillati</taxon>
        <taxon>Actinomycetota</taxon>
        <taxon>Actinomycetes</taxon>
        <taxon>Micrococcales</taxon>
        <taxon>Promicromonosporaceae</taxon>
        <taxon>Myceligenerans</taxon>
    </lineage>
</organism>
<feature type="domain" description="Glycosyltransferase 2-like" evidence="4">
    <location>
        <begin position="36"/>
        <end position="196"/>
    </location>
</feature>
<keyword evidence="6" id="KW-1185">Reference proteome</keyword>
<dbReference type="InterPro" id="IPR001173">
    <property type="entry name" value="Glyco_trans_2-like"/>
</dbReference>
<evidence type="ECO:0000313" key="5">
    <source>
        <dbReference type="EMBL" id="GAA1861683.1"/>
    </source>
</evidence>
<keyword evidence="3" id="KW-0812">Transmembrane</keyword>
<comment type="similarity">
    <text evidence="1">Belongs to the glycosyltransferase 2 family.</text>
</comment>
<dbReference type="Pfam" id="PF00535">
    <property type="entry name" value="Glycos_transf_2"/>
    <property type="match status" value="1"/>
</dbReference>
<feature type="compositionally biased region" description="Basic and acidic residues" evidence="2">
    <location>
        <begin position="367"/>
        <end position="396"/>
    </location>
</feature>
<accession>A0ABP4ZPH2</accession>
<dbReference type="Proteomes" id="UP001501094">
    <property type="component" value="Unassembled WGS sequence"/>
</dbReference>
<evidence type="ECO:0000259" key="4">
    <source>
        <dbReference type="Pfam" id="PF00535"/>
    </source>
</evidence>
<proteinExistence type="inferred from homology"/>
<feature type="transmembrane region" description="Helical" evidence="3">
    <location>
        <begin position="263"/>
        <end position="286"/>
    </location>
</feature>
<sequence>MEVSGKASSVSGPPYHGNVPWPWFEAEFLPMKVFVQIPCLNEAETLPLVLATIPREIPGVDEVEILVIDDGSTDGTAEIARRLGVRHIVRHTRTMGLARSFRDGVDYALRHGADVVVNTDGDNQYPSERIGDLVAPVAAGEADIAIGDRQTATIEHFSPLKKVLQKVGSEVVNFAAETDLPDAASGFRAYSRASLMRLNVVTQFSYCMETIIQAGNKRMRIASVPITTNPKTRESRLFKSMGQHIRKSAQAILKSYVMYKPHVVFVTLGLVFGVGALVPFVRYLILKLLGDTGAHVQSLILGSSLLVGALLSFALLVIADLQKTNRSLMEETLERLKEVQYAGTPGTTTPGATTPDAATAPAGEGGSRAEDPLEVSARDLFDDATGDRAEEPAGVS</sequence>
<dbReference type="CDD" id="cd04179">
    <property type="entry name" value="DPM_DPG-synthase_like"/>
    <property type="match status" value="1"/>
</dbReference>
<dbReference type="PANTHER" id="PTHR48090">
    <property type="entry name" value="UNDECAPRENYL-PHOSPHATE 4-DEOXY-4-FORMAMIDO-L-ARABINOSE TRANSFERASE-RELATED"/>
    <property type="match status" value="1"/>
</dbReference>
<feature type="transmembrane region" description="Helical" evidence="3">
    <location>
        <begin position="298"/>
        <end position="319"/>
    </location>
</feature>
<evidence type="ECO:0000256" key="1">
    <source>
        <dbReference type="ARBA" id="ARBA00006739"/>
    </source>
</evidence>
<dbReference type="SUPFAM" id="SSF53448">
    <property type="entry name" value="Nucleotide-diphospho-sugar transferases"/>
    <property type="match status" value="1"/>
</dbReference>
<dbReference type="InterPro" id="IPR050256">
    <property type="entry name" value="Glycosyltransferase_2"/>
</dbReference>
<keyword evidence="3" id="KW-1133">Transmembrane helix</keyword>
<gene>
    <name evidence="5" type="ORF">GCM10009751_19260</name>
</gene>
<reference evidence="6" key="1">
    <citation type="journal article" date="2019" name="Int. J. Syst. Evol. Microbiol.">
        <title>The Global Catalogue of Microorganisms (GCM) 10K type strain sequencing project: providing services to taxonomists for standard genome sequencing and annotation.</title>
        <authorList>
            <consortium name="The Broad Institute Genomics Platform"/>
            <consortium name="The Broad Institute Genome Sequencing Center for Infectious Disease"/>
            <person name="Wu L."/>
            <person name="Ma J."/>
        </authorList>
    </citation>
    <scope>NUCLEOTIDE SEQUENCE [LARGE SCALE GENOMIC DNA]</scope>
    <source>
        <strain evidence="6">JCM 14326</strain>
    </source>
</reference>
<comment type="caution">
    <text evidence="5">The sequence shown here is derived from an EMBL/GenBank/DDBJ whole genome shotgun (WGS) entry which is preliminary data.</text>
</comment>
<evidence type="ECO:0000256" key="2">
    <source>
        <dbReference type="SAM" id="MobiDB-lite"/>
    </source>
</evidence>
<feature type="region of interest" description="Disordered" evidence="2">
    <location>
        <begin position="342"/>
        <end position="396"/>
    </location>
</feature>
<evidence type="ECO:0000313" key="6">
    <source>
        <dbReference type="Proteomes" id="UP001501094"/>
    </source>
</evidence>
<dbReference type="InterPro" id="IPR029044">
    <property type="entry name" value="Nucleotide-diphossugar_trans"/>
</dbReference>
<dbReference type="PANTHER" id="PTHR48090:SF7">
    <property type="entry name" value="RFBJ PROTEIN"/>
    <property type="match status" value="1"/>
</dbReference>
<feature type="compositionally biased region" description="Low complexity" evidence="2">
    <location>
        <begin position="342"/>
        <end position="362"/>
    </location>
</feature>
<dbReference type="EMBL" id="BAAANL010000003">
    <property type="protein sequence ID" value="GAA1861683.1"/>
    <property type="molecule type" value="Genomic_DNA"/>
</dbReference>
<keyword evidence="3" id="KW-0472">Membrane</keyword>